<comment type="caution">
    <text evidence="13">The sequence shown here is derived from an EMBL/GenBank/DDBJ whole genome shotgun (WGS) entry which is preliminary data.</text>
</comment>
<dbReference type="GO" id="GO:0046872">
    <property type="term" value="F:metal ion binding"/>
    <property type="evidence" value="ECO:0007669"/>
    <property type="project" value="UniProtKB-KW"/>
</dbReference>
<evidence type="ECO:0000256" key="9">
    <source>
        <dbReference type="ARBA" id="ARBA00031746"/>
    </source>
</evidence>
<dbReference type="SMART" id="SM00263">
    <property type="entry name" value="LYZ1"/>
    <property type="match status" value="1"/>
</dbReference>
<dbReference type="GO" id="GO:0050829">
    <property type="term" value="P:defense response to Gram-negative bacterium"/>
    <property type="evidence" value="ECO:0007669"/>
    <property type="project" value="TreeGrafter"/>
</dbReference>
<evidence type="ECO:0000256" key="1">
    <source>
        <dbReference type="ARBA" id="ARBA00002592"/>
    </source>
</evidence>
<accession>A0A498LKZ1</accession>
<comment type="subcellular location">
    <subcellularLocation>
        <location evidence="2">Secreted</location>
    </subcellularLocation>
</comment>
<evidence type="ECO:0000256" key="3">
    <source>
        <dbReference type="ARBA" id="ARBA00022525"/>
    </source>
</evidence>
<evidence type="ECO:0000313" key="13">
    <source>
        <dbReference type="EMBL" id="RXN09059.1"/>
    </source>
</evidence>
<dbReference type="InterPro" id="IPR023346">
    <property type="entry name" value="Lysozyme-like_dom_sf"/>
</dbReference>
<evidence type="ECO:0000259" key="12">
    <source>
        <dbReference type="PROSITE" id="PS00128"/>
    </source>
</evidence>
<dbReference type="OrthoDB" id="17373at2759"/>
<dbReference type="PROSITE" id="PS51348">
    <property type="entry name" value="GLYCOSYL_HYDROL_F22_2"/>
    <property type="match status" value="1"/>
</dbReference>
<keyword evidence="8" id="KW-1015">Disulfide bond</keyword>
<feature type="chain" id="PRO_5019732455" description="Lactose synthase B protein" evidence="11">
    <location>
        <begin position="18"/>
        <end position="192"/>
    </location>
</feature>
<name>A0A498LKZ1_LABRO</name>
<organism evidence="13 14">
    <name type="scientific">Labeo rohita</name>
    <name type="common">Indian major carp</name>
    <name type="synonym">Cyprinus rohita</name>
    <dbReference type="NCBI Taxonomy" id="84645"/>
    <lineage>
        <taxon>Eukaryota</taxon>
        <taxon>Metazoa</taxon>
        <taxon>Chordata</taxon>
        <taxon>Craniata</taxon>
        <taxon>Vertebrata</taxon>
        <taxon>Euteleostomi</taxon>
        <taxon>Actinopterygii</taxon>
        <taxon>Neopterygii</taxon>
        <taxon>Teleostei</taxon>
        <taxon>Ostariophysi</taxon>
        <taxon>Cypriniformes</taxon>
        <taxon>Cyprinidae</taxon>
        <taxon>Labeoninae</taxon>
        <taxon>Labeonini</taxon>
        <taxon>Labeo</taxon>
    </lineage>
</organism>
<dbReference type="EMBL" id="QBIY01013293">
    <property type="protein sequence ID" value="RXN09059.1"/>
    <property type="molecule type" value="Genomic_DNA"/>
</dbReference>
<dbReference type="GO" id="GO:0005989">
    <property type="term" value="P:lactose biosynthetic process"/>
    <property type="evidence" value="ECO:0007669"/>
    <property type="project" value="UniProtKB-KW"/>
</dbReference>
<dbReference type="PROSITE" id="PS00128">
    <property type="entry name" value="GLYCOSYL_HYDROL_F22_1"/>
    <property type="match status" value="1"/>
</dbReference>
<evidence type="ECO:0000256" key="5">
    <source>
        <dbReference type="ARBA" id="ARBA00022743"/>
    </source>
</evidence>
<feature type="compositionally biased region" description="Basic residues" evidence="10">
    <location>
        <begin position="75"/>
        <end position="90"/>
    </location>
</feature>
<dbReference type="GO" id="GO:0003796">
    <property type="term" value="F:lysozyme activity"/>
    <property type="evidence" value="ECO:0007669"/>
    <property type="project" value="TreeGrafter"/>
</dbReference>
<dbReference type="Gene3D" id="1.10.530.10">
    <property type="match status" value="2"/>
</dbReference>
<evidence type="ECO:0000256" key="7">
    <source>
        <dbReference type="ARBA" id="ARBA00023091"/>
    </source>
</evidence>
<evidence type="ECO:0000256" key="4">
    <source>
        <dbReference type="ARBA" id="ARBA00022723"/>
    </source>
</evidence>
<evidence type="ECO:0000256" key="8">
    <source>
        <dbReference type="ARBA" id="ARBA00023157"/>
    </source>
</evidence>
<dbReference type="Pfam" id="PF00062">
    <property type="entry name" value="Lys"/>
    <property type="match status" value="1"/>
</dbReference>
<evidence type="ECO:0000256" key="2">
    <source>
        <dbReference type="ARBA" id="ARBA00004613"/>
    </source>
</evidence>
<dbReference type="STRING" id="84645.A0A498LKZ1"/>
<dbReference type="Proteomes" id="UP000290572">
    <property type="component" value="Unassembled WGS sequence"/>
</dbReference>
<keyword evidence="11" id="KW-0732">Signal</keyword>
<keyword evidence="5" id="KW-0494">Milk protein</keyword>
<keyword evidence="14" id="KW-1185">Reference proteome</keyword>
<dbReference type="PANTHER" id="PTHR11407">
    <property type="entry name" value="LYSOZYME C"/>
    <property type="match status" value="1"/>
</dbReference>
<evidence type="ECO:0000313" key="14">
    <source>
        <dbReference type="Proteomes" id="UP000290572"/>
    </source>
</evidence>
<keyword evidence="7" id="KW-0422">Lactose biosynthesis</keyword>
<keyword evidence="6" id="KW-0106">Calcium</keyword>
<feature type="region of interest" description="Disordered" evidence="10">
    <location>
        <begin position="63"/>
        <end position="97"/>
    </location>
</feature>
<feature type="signal peptide" evidence="11">
    <location>
        <begin position="1"/>
        <end position="17"/>
    </location>
</feature>
<reference evidence="13 14" key="1">
    <citation type="submission" date="2018-03" db="EMBL/GenBank/DDBJ databases">
        <title>Draft genome sequence of Rohu Carp (Labeo rohita).</title>
        <authorList>
            <person name="Das P."/>
            <person name="Kushwaha B."/>
            <person name="Joshi C.G."/>
            <person name="Kumar D."/>
            <person name="Nagpure N.S."/>
            <person name="Sahoo L."/>
            <person name="Das S.P."/>
            <person name="Bit A."/>
            <person name="Patnaik S."/>
            <person name="Meher P.K."/>
            <person name="Jayasankar P."/>
            <person name="Koringa P.G."/>
            <person name="Patel N.V."/>
            <person name="Hinsu A.T."/>
            <person name="Kumar R."/>
            <person name="Pandey M."/>
            <person name="Agarwal S."/>
            <person name="Srivastava S."/>
            <person name="Singh M."/>
            <person name="Iquebal M.A."/>
            <person name="Jaiswal S."/>
            <person name="Angadi U.B."/>
            <person name="Kumar N."/>
            <person name="Raza M."/>
            <person name="Shah T.M."/>
            <person name="Rai A."/>
            <person name="Jena J.K."/>
        </authorList>
    </citation>
    <scope>NUCLEOTIDE SEQUENCE [LARGE SCALE GENOMIC DNA]</scope>
    <source>
        <strain evidence="13">DASCIFA01</strain>
        <tissue evidence="13">Testis</tissue>
    </source>
</reference>
<evidence type="ECO:0000256" key="11">
    <source>
        <dbReference type="SAM" id="SignalP"/>
    </source>
</evidence>
<dbReference type="InterPro" id="IPR001916">
    <property type="entry name" value="Glyco_hydro_22"/>
</dbReference>
<dbReference type="InterPro" id="IPR019799">
    <property type="entry name" value="Glyco_hydro_22_CS"/>
</dbReference>
<dbReference type="AlphaFoldDB" id="A0A498LKZ1"/>
<dbReference type="PANTHER" id="PTHR11407:SF32">
    <property type="entry name" value="ALPHA-LACTALBUMIN"/>
    <property type="match status" value="1"/>
</dbReference>
<comment type="function">
    <text evidence="1">Regulatory subunit of lactose synthase, changes the substrate specificity of galactosyltransferase in the mammary gland making glucose a good acceptor substrate for this enzyme. This enables LS to synthesize lactose, the major carbohydrate component of milk. In other tissues, galactosyltransferase transfers galactose onto the N-acetylglucosamine of the oligosaccharide chains in glycoproteins.</text>
</comment>
<gene>
    <name evidence="13" type="ORF">ROHU_011201</name>
</gene>
<dbReference type="GO" id="GO:0005576">
    <property type="term" value="C:extracellular region"/>
    <property type="evidence" value="ECO:0007669"/>
    <property type="project" value="UniProtKB-SubCell"/>
</dbReference>
<dbReference type="SUPFAM" id="SSF53955">
    <property type="entry name" value="Lysozyme-like"/>
    <property type="match status" value="1"/>
</dbReference>
<dbReference type="GO" id="GO:0050830">
    <property type="term" value="P:defense response to Gram-positive bacterium"/>
    <property type="evidence" value="ECO:0007669"/>
    <property type="project" value="TreeGrafter"/>
</dbReference>
<protein>
    <recommendedName>
        <fullName evidence="9">Lactose synthase B protein</fullName>
    </recommendedName>
</protein>
<sequence length="192" mass="20954">MLAVVVVLFLVAGLSDSKILSKCELKQQLETGLSLPSTNSADMLAQIVCHVQNSSSFNTSAIKTIPEPEEPHGNHGSRHRRSPGGKKKGHPSSSESVENKSEVWTLYGLFQLSDHVVCNSTQSRALNLCGLTCTKLIDDNISDDINCVQTLINAVTAQIPDPNIVKHIREMISLIYQPECNMVKATSYFADC</sequence>
<feature type="domain" description="Glycosyl hydrolases family 22 (GH22)" evidence="12">
    <location>
        <begin position="129"/>
        <end position="147"/>
    </location>
</feature>
<keyword evidence="3" id="KW-0964">Secreted</keyword>
<keyword evidence="4" id="KW-0479">Metal-binding</keyword>
<evidence type="ECO:0000256" key="10">
    <source>
        <dbReference type="SAM" id="MobiDB-lite"/>
    </source>
</evidence>
<evidence type="ECO:0000256" key="6">
    <source>
        <dbReference type="ARBA" id="ARBA00022837"/>
    </source>
</evidence>
<proteinExistence type="predicted"/>